<evidence type="ECO:0000256" key="7">
    <source>
        <dbReference type="RuleBase" id="RU363032"/>
    </source>
</evidence>
<comment type="similarity">
    <text evidence="7">Belongs to the binding-protein-dependent transport system permease family.</text>
</comment>
<feature type="region of interest" description="Disordered" evidence="8">
    <location>
        <begin position="1"/>
        <end position="22"/>
    </location>
</feature>
<keyword evidence="2 7" id="KW-0813">Transport</keyword>
<dbReference type="Pfam" id="PF00528">
    <property type="entry name" value="BPD_transp_1"/>
    <property type="match status" value="1"/>
</dbReference>
<evidence type="ECO:0000256" key="5">
    <source>
        <dbReference type="ARBA" id="ARBA00022989"/>
    </source>
</evidence>
<dbReference type="PANTHER" id="PTHR43744:SF12">
    <property type="entry name" value="ABC TRANSPORTER PERMEASE PROTEIN MG189-RELATED"/>
    <property type="match status" value="1"/>
</dbReference>
<evidence type="ECO:0000256" key="8">
    <source>
        <dbReference type="SAM" id="MobiDB-lite"/>
    </source>
</evidence>
<name>A0ABW4L2Q7_9MICO</name>
<feature type="transmembrane region" description="Helical" evidence="7">
    <location>
        <begin position="208"/>
        <end position="233"/>
    </location>
</feature>
<dbReference type="InterPro" id="IPR000515">
    <property type="entry name" value="MetI-like"/>
</dbReference>
<keyword evidence="3" id="KW-1003">Cell membrane</keyword>
<proteinExistence type="inferred from homology"/>
<feature type="transmembrane region" description="Helical" evidence="7">
    <location>
        <begin position="131"/>
        <end position="152"/>
    </location>
</feature>
<gene>
    <name evidence="10" type="ORF">ACFSE6_02610</name>
</gene>
<feature type="transmembrane region" description="Helical" evidence="7">
    <location>
        <begin position="267"/>
        <end position="288"/>
    </location>
</feature>
<dbReference type="Gene3D" id="1.10.3720.10">
    <property type="entry name" value="MetI-like"/>
    <property type="match status" value="1"/>
</dbReference>
<dbReference type="Proteomes" id="UP001597277">
    <property type="component" value="Unassembled WGS sequence"/>
</dbReference>
<reference evidence="11" key="1">
    <citation type="journal article" date="2019" name="Int. J. Syst. Evol. Microbiol.">
        <title>The Global Catalogue of Microorganisms (GCM) 10K type strain sequencing project: providing services to taxonomists for standard genome sequencing and annotation.</title>
        <authorList>
            <consortium name="The Broad Institute Genomics Platform"/>
            <consortium name="The Broad Institute Genome Sequencing Center for Infectious Disease"/>
            <person name="Wu L."/>
            <person name="Ma J."/>
        </authorList>
    </citation>
    <scope>NUCLEOTIDE SEQUENCE [LARGE SCALE GENOMIC DNA]</scope>
    <source>
        <strain evidence="11">JCM 17130</strain>
    </source>
</reference>
<dbReference type="PANTHER" id="PTHR43744">
    <property type="entry name" value="ABC TRANSPORTER PERMEASE PROTEIN MG189-RELATED-RELATED"/>
    <property type="match status" value="1"/>
</dbReference>
<accession>A0ABW4L2Q7</accession>
<feature type="domain" description="ABC transmembrane type-1" evidence="9">
    <location>
        <begin position="96"/>
        <end position="288"/>
    </location>
</feature>
<dbReference type="InterPro" id="IPR035906">
    <property type="entry name" value="MetI-like_sf"/>
</dbReference>
<feature type="transmembrane region" description="Helical" evidence="7">
    <location>
        <begin position="164"/>
        <end position="187"/>
    </location>
</feature>
<organism evidence="10 11">
    <name type="scientific">Georgenia deserti</name>
    <dbReference type="NCBI Taxonomy" id="2093781"/>
    <lineage>
        <taxon>Bacteria</taxon>
        <taxon>Bacillati</taxon>
        <taxon>Actinomycetota</taxon>
        <taxon>Actinomycetes</taxon>
        <taxon>Micrococcales</taxon>
        <taxon>Bogoriellaceae</taxon>
        <taxon>Georgenia</taxon>
    </lineage>
</organism>
<protein>
    <submittedName>
        <fullName evidence="10">Carbohydrate ABC transporter permease</fullName>
    </submittedName>
</protein>
<dbReference type="SUPFAM" id="SSF161098">
    <property type="entry name" value="MetI-like"/>
    <property type="match status" value="1"/>
</dbReference>
<dbReference type="CDD" id="cd06261">
    <property type="entry name" value="TM_PBP2"/>
    <property type="match status" value="1"/>
</dbReference>
<evidence type="ECO:0000259" key="9">
    <source>
        <dbReference type="PROSITE" id="PS50928"/>
    </source>
</evidence>
<evidence type="ECO:0000256" key="4">
    <source>
        <dbReference type="ARBA" id="ARBA00022692"/>
    </source>
</evidence>
<feature type="transmembrane region" description="Helical" evidence="7">
    <location>
        <begin position="32"/>
        <end position="51"/>
    </location>
</feature>
<comment type="caution">
    <text evidence="10">The sequence shown here is derived from an EMBL/GenBank/DDBJ whole genome shotgun (WGS) entry which is preliminary data.</text>
</comment>
<evidence type="ECO:0000256" key="6">
    <source>
        <dbReference type="ARBA" id="ARBA00023136"/>
    </source>
</evidence>
<evidence type="ECO:0000313" key="11">
    <source>
        <dbReference type="Proteomes" id="UP001597277"/>
    </source>
</evidence>
<evidence type="ECO:0000313" key="10">
    <source>
        <dbReference type="EMBL" id="MFD1716712.1"/>
    </source>
</evidence>
<keyword evidence="5 7" id="KW-1133">Transmembrane helix</keyword>
<keyword evidence="4 7" id="KW-0812">Transmembrane</keyword>
<sequence>MSTTALTHAPTARSSTEATTPRRRRIANRRRFARHVLLTIVLVPAAALWLYPVLWMVSASLKTNTTIFSSMGLIPEAPEWENYTRAWWTANIGPYFWNTLLITAATIAIVVITTAMIGYVLGTFPFPGRRIVMVLMIATLFLPEGYTIIPIFDLIRSLGLSTSLAGIVLAESGGAHVMIILLFAGYFRQLPRELIEASRIDGAGFLRTFWTVMLPLAKPVLATAIIMTLMRVWNSFLIPLVLTLTRPDQRTLAVGVYAFQGENATDWTGMAAASTISMLPIIIAFLLLQRYFVEGIAGAIRG</sequence>
<dbReference type="PROSITE" id="PS50928">
    <property type="entry name" value="ABC_TM1"/>
    <property type="match status" value="1"/>
</dbReference>
<comment type="subcellular location">
    <subcellularLocation>
        <location evidence="1 7">Cell membrane</location>
        <topology evidence="1 7">Multi-pass membrane protein</topology>
    </subcellularLocation>
</comment>
<feature type="compositionally biased region" description="Polar residues" evidence="8">
    <location>
        <begin position="1"/>
        <end position="19"/>
    </location>
</feature>
<evidence type="ECO:0000256" key="1">
    <source>
        <dbReference type="ARBA" id="ARBA00004651"/>
    </source>
</evidence>
<evidence type="ECO:0000256" key="3">
    <source>
        <dbReference type="ARBA" id="ARBA00022475"/>
    </source>
</evidence>
<dbReference type="EMBL" id="JBHUEE010000001">
    <property type="protein sequence ID" value="MFD1716712.1"/>
    <property type="molecule type" value="Genomic_DNA"/>
</dbReference>
<keyword evidence="6 7" id="KW-0472">Membrane</keyword>
<evidence type="ECO:0000256" key="2">
    <source>
        <dbReference type="ARBA" id="ARBA00022448"/>
    </source>
</evidence>
<keyword evidence="11" id="KW-1185">Reference proteome</keyword>
<feature type="transmembrane region" description="Helical" evidence="7">
    <location>
        <begin position="95"/>
        <end position="119"/>
    </location>
</feature>
<dbReference type="RefSeq" id="WP_388002138.1">
    <property type="nucleotide sequence ID" value="NZ_JBHUEE010000001.1"/>
</dbReference>